<dbReference type="Pfam" id="PF12680">
    <property type="entry name" value="SnoaL_2"/>
    <property type="match status" value="1"/>
</dbReference>
<name>A0A3S5YD71_RHOH1</name>
<dbReference type="InterPro" id="IPR032710">
    <property type="entry name" value="NTF2-like_dom_sf"/>
</dbReference>
<evidence type="ECO:0000313" key="3">
    <source>
        <dbReference type="Proteomes" id="UP000006892"/>
    </source>
</evidence>
<evidence type="ECO:0000313" key="2">
    <source>
        <dbReference type="EMBL" id="CBH50575.1"/>
    </source>
</evidence>
<dbReference type="SUPFAM" id="SSF54427">
    <property type="entry name" value="NTF2-like"/>
    <property type="match status" value="1"/>
</dbReference>
<dbReference type="KEGG" id="req:REQ_46240"/>
<feature type="domain" description="SnoaL-like" evidence="1">
    <location>
        <begin position="3"/>
        <end position="113"/>
    </location>
</feature>
<dbReference type="Gene3D" id="3.10.450.50">
    <property type="match status" value="1"/>
</dbReference>
<organism evidence="2">
    <name type="scientific">Rhodococcus hoagii (strain 103S)</name>
    <name type="common">Rhodococcus equi</name>
    <dbReference type="NCBI Taxonomy" id="685727"/>
    <lineage>
        <taxon>Bacteria</taxon>
        <taxon>Bacillati</taxon>
        <taxon>Actinomycetota</taxon>
        <taxon>Actinomycetes</taxon>
        <taxon>Mycobacteriales</taxon>
        <taxon>Nocardiaceae</taxon>
        <taxon>Prescottella</taxon>
    </lineage>
</organism>
<accession>A0A3S5YD71</accession>
<evidence type="ECO:0000259" key="1">
    <source>
        <dbReference type="Pfam" id="PF12680"/>
    </source>
</evidence>
<dbReference type="EMBL" id="FN563149">
    <property type="protein sequence ID" value="CBH50575.1"/>
    <property type="molecule type" value="Genomic_DNA"/>
</dbReference>
<reference evidence="2" key="1">
    <citation type="journal article" date="2010" name="PLoS Genet.">
        <title>The genome of a pathogenic rhodococcus: cooptive virulence underpinned by key gene acquisitions.</title>
        <authorList>
            <person name="Letek M."/>
            <person name="Gonzalez P."/>
            <person name="Macarthur I."/>
            <person name="Rodriguez H."/>
            <person name="Freeman T.C."/>
            <person name="Valero-Rello A."/>
            <person name="Blanco M."/>
            <person name="Buckley T."/>
            <person name="Cherevach I."/>
            <person name="Fahey R."/>
            <person name="Hapeshi A."/>
            <person name="Holdstock J."/>
            <person name="Leadon D."/>
            <person name="Navas J."/>
            <person name="Ocampo A."/>
            <person name="Quail M.A."/>
            <person name="Sanders M."/>
            <person name="Scortti M.M."/>
            <person name="Prescott J.F."/>
            <person name="Fogarty U."/>
            <person name="Meijer W.G."/>
            <person name="Parkhill J."/>
            <person name="Bentley S.D."/>
            <person name="Vazquez-Boland J.A."/>
        </authorList>
    </citation>
    <scope>NUCLEOTIDE SEQUENCE [LARGE SCALE GENOMIC DNA]</scope>
    <source>
        <strain evidence="2 3">103S</strain>
    </source>
</reference>
<dbReference type="InterPro" id="IPR037401">
    <property type="entry name" value="SnoaL-like"/>
</dbReference>
<dbReference type="Proteomes" id="UP001154400">
    <property type="component" value="Chromosome"/>
</dbReference>
<proteinExistence type="predicted"/>
<sequence>MTTAFLEGLGAQDPERMGELFAEEIDWFVPGDPAVAQWVGARSRKSEVPDYFRALWAALEPGKSIVSVEAVVTDGEDAVIFGAFDHVAAPTGRPFHTAVALRLTVKAGKITRMHLFEDTAATAAAFAA</sequence>
<protein>
    <recommendedName>
        <fullName evidence="1">SnoaL-like domain-containing protein</fullName>
    </recommendedName>
</protein>
<gene>
    <name evidence="2" type="ordered locus">REQ_46240</name>
</gene>
<dbReference type="AlphaFoldDB" id="A0A3S5YD71"/>